<evidence type="ECO:0000256" key="3">
    <source>
        <dbReference type="ARBA" id="ARBA00022801"/>
    </source>
</evidence>
<feature type="domain" description="TNase-like" evidence="5">
    <location>
        <begin position="74"/>
        <end position="215"/>
    </location>
</feature>
<dbReference type="PROSITE" id="PS50830">
    <property type="entry name" value="TNASE_3"/>
    <property type="match status" value="1"/>
</dbReference>
<reference evidence="6 7" key="1">
    <citation type="submission" date="2019-06" db="EMBL/GenBank/DDBJ databases">
        <authorList>
            <person name="Li F."/>
        </authorList>
    </citation>
    <scope>NUCLEOTIDE SEQUENCE [LARGE SCALE GENOMIC DNA]</scope>
    <source>
        <strain evidence="6 7">10F1D-1</strain>
    </source>
</reference>
<dbReference type="PANTHER" id="PTHR12302">
    <property type="entry name" value="EBNA2 BINDING PROTEIN P100"/>
    <property type="match status" value="1"/>
</dbReference>
<dbReference type="Gene3D" id="2.40.50.90">
    <property type="match status" value="1"/>
</dbReference>
<name>A0A506Y086_9MICO</name>
<sequence length="216" mass="22788">MSRRTRRILLLLGALAVLAIAVLTGVLRLDRLPDYGIPDYGDVDSPASASPGEATTSTPGSALPGGAVTAIPSAAESATIVRVVDGDTVVVRRAGRGSQETVRLAGIDTPETVKPNSPVECWGPEASAHTKALLPAGSAVRLEPDPTQGDADRYGRLLRYLWLPSSADASSGSLVNEALVREGFAEAYRDRHARWQEFQDAQSAARSERLGLWGAC</sequence>
<dbReference type="Pfam" id="PF00565">
    <property type="entry name" value="SNase"/>
    <property type="match status" value="1"/>
</dbReference>
<keyword evidence="3" id="KW-0378">Hydrolase</keyword>
<dbReference type="Proteomes" id="UP000316252">
    <property type="component" value="Unassembled WGS sequence"/>
</dbReference>
<dbReference type="InterPro" id="IPR035437">
    <property type="entry name" value="SNase_OB-fold_sf"/>
</dbReference>
<comment type="caution">
    <text evidence="6">The sequence shown here is derived from an EMBL/GenBank/DDBJ whole genome shotgun (WGS) entry which is preliminary data.</text>
</comment>
<evidence type="ECO:0000313" key="6">
    <source>
        <dbReference type="EMBL" id="TPW75435.1"/>
    </source>
</evidence>
<evidence type="ECO:0000256" key="1">
    <source>
        <dbReference type="ARBA" id="ARBA00022722"/>
    </source>
</evidence>
<keyword evidence="1" id="KW-0540">Nuclease</keyword>
<dbReference type="SMART" id="SM00318">
    <property type="entry name" value="SNc"/>
    <property type="match status" value="1"/>
</dbReference>
<evidence type="ECO:0000259" key="5">
    <source>
        <dbReference type="PROSITE" id="PS50830"/>
    </source>
</evidence>
<keyword evidence="7" id="KW-1185">Reference proteome</keyword>
<dbReference type="GO" id="GO:0004519">
    <property type="term" value="F:endonuclease activity"/>
    <property type="evidence" value="ECO:0007669"/>
    <property type="project" value="UniProtKB-KW"/>
</dbReference>
<keyword evidence="2" id="KW-0255">Endonuclease</keyword>
<gene>
    <name evidence="6" type="ORF">FJ657_05935</name>
</gene>
<dbReference type="OrthoDB" id="5241375at2"/>
<evidence type="ECO:0000256" key="4">
    <source>
        <dbReference type="SAM" id="MobiDB-lite"/>
    </source>
</evidence>
<dbReference type="EMBL" id="VHQG01000002">
    <property type="protein sequence ID" value="TPW75435.1"/>
    <property type="molecule type" value="Genomic_DNA"/>
</dbReference>
<organism evidence="6 7">
    <name type="scientific">Schumannella soli</name>
    <dbReference type="NCBI Taxonomy" id="2590779"/>
    <lineage>
        <taxon>Bacteria</taxon>
        <taxon>Bacillati</taxon>
        <taxon>Actinomycetota</taxon>
        <taxon>Actinomycetes</taxon>
        <taxon>Micrococcales</taxon>
        <taxon>Microbacteriaceae</taxon>
        <taxon>Schumannella</taxon>
    </lineage>
</organism>
<feature type="region of interest" description="Disordered" evidence="4">
    <location>
        <begin position="43"/>
        <end position="64"/>
    </location>
</feature>
<dbReference type="InterPro" id="IPR016071">
    <property type="entry name" value="Staphylococal_nuclease_OB-fold"/>
</dbReference>
<evidence type="ECO:0000256" key="2">
    <source>
        <dbReference type="ARBA" id="ARBA00022759"/>
    </source>
</evidence>
<dbReference type="SUPFAM" id="SSF50199">
    <property type="entry name" value="Staphylococcal nuclease"/>
    <property type="match status" value="1"/>
</dbReference>
<protein>
    <recommendedName>
        <fullName evidence="5">TNase-like domain-containing protein</fullName>
    </recommendedName>
</protein>
<proteinExistence type="predicted"/>
<dbReference type="GO" id="GO:0016787">
    <property type="term" value="F:hydrolase activity"/>
    <property type="evidence" value="ECO:0007669"/>
    <property type="project" value="UniProtKB-KW"/>
</dbReference>
<dbReference type="PANTHER" id="PTHR12302:SF3">
    <property type="entry name" value="SERINE_THREONINE-PROTEIN KINASE 31"/>
    <property type="match status" value="1"/>
</dbReference>
<accession>A0A506Y086</accession>
<evidence type="ECO:0000313" key="7">
    <source>
        <dbReference type="Proteomes" id="UP000316252"/>
    </source>
</evidence>
<dbReference type="RefSeq" id="WP_141162795.1">
    <property type="nucleotide sequence ID" value="NZ_VHQG01000002.1"/>
</dbReference>
<dbReference type="AlphaFoldDB" id="A0A506Y086"/>